<feature type="binding site" description="axial binding residue" evidence="12 13">
    <location>
        <position position="125"/>
    </location>
    <ligand>
        <name>heme</name>
        <dbReference type="ChEBI" id="CHEBI:30413"/>
    </ligand>
    <ligandPart>
        <name>Fe</name>
        <dbReference type="ChEBI" id="CHEBI:18248"/>
    </ligandPart>
</feature>
<dbReference type="GO" id="GO:0020037">
    <property type="term" value="F:heme binding"/>
    <property type="evidence" value="ECO:0007669"/>
    <property type="project" value="InterPro"/>
</dbReference>
<keyword evidence="10 12" id="KW-0472">Membrane</keyword>
<dbReference type="GO" id="GO:0046872">
    <property type="term" value="F:metal ion binding"/>
    <property type="evidence" value="ECO:0007669"/>
    <property type="project" value="UniProtKB-KW"/>
</dbReference>
<comment type="function">
    <text evidence="11 12">Heme chaperone required for the biogenesis of c-type cytochromes. Transiently binds heme delivered by CcmC and transfers the heme to apo-cytochromes in a process facilitated by CcmF and CcmH.</text>
</comment>
<dbReference type="InterPro" id="IPR012340">
    <property type="entry name" value="NA-bd_OB-fold"/>
</dbReference>
<keyword evidence="4 12" id="KW-0812">Transmembrane</keyword>
<dbReference type="NCBIfam" id="NF009729">
    <property type="entry name" value="PRK13254.1-3"/>
    <property type="match status" value="1"/>
</dbReference>
<evidence type="ECO:0000256" key="13">
    <source>
        <dbReference type="PIRSR" id="PIRSR604329-50"/>
    </source>
</evidence>
<evidence type="ECO:0000256" key="3">
    <source>
        <dbReference type="ARBA" id="ARBA00022617"/>
    </source>
</evidence>
<evidence type="ECO:0000313" key="15">
    <source>
        <dbReference type="Proteomes" id="UP000004169"/>
    </source>
</evidence>
<dbReference type="GO" id="GO:0017004">
    <property type="term" value="P:cytochrome complex assembly"/>
    <property type="evidence" value="ECO:0007669"/>
    <property type="project" value="UniProtKB-KW"/>
</dbReference>
<dbReference type="NCBIfam" id="NF009731">
    <property type="entry name" value="PRK13254.1-5"/>
    <property type="match status" value="1"/>
</dbReference>
<dbReference type="AlphaFoldDB" id="H8FVX3"/>
<keyword evidence="2 12" id="KW-1003">Cell membrane</keyword>
<keyword evidence="5 12" id="KW-0479">Metal-binding</keyword>
<dbReference type="InterPro" id="IPR004329">
    <property type="entry name" value="CcmE"/>
</dbReference>
<evidence type="ECO:0000256" key="1">
    <source>
        <dbReference type="ARBA" id="ARBA00004533"/>
    </source>
</evidence>
<keyword evidence="9 12" id="KW-0408">Iron</keyword>
<dbReference type="HAMAP" id="MF_01959">
    <property type="entry name" value="CcmE"/>
    <property type="match status" value="1"/>
</dbReference>
<name>H8FVX3_MAGML</name>
<accession>H8FVX3</accession>
<keyword evidence="3 12" id="KW-0349">Heme</keyword>
<evidence type="ECO:0000256" key="11">
    <source>
        <dbReference type="ARBA" id="ARBA00056663"/>
    </source>
</evidence>
<evidence type="ECO:0000256" key="2">
    <source>
        <dbReference type="ARBA" id="ARBA00022475"/>
    </source>
</evidence>
<organism evidence="14 15">
    <name type="scientific">Magnetospirillum molischianum DSM 120</name>
    <dbReference type="NCBI Taxonomy" id="1150626"/>
    <lineage>
        <taxon>Bacteria</taxon>
        <taxon>Pseudomonadati</taxon>
        <taxon>Pseudomonadota</taxon>
        <taxon>Alphaproteobacteria</taxon>
        <taxon>Rhodospirillales</taxon>
        <taxon>Rhodospirillaceae</taxon>
        <taxon>Magnetospirillum</taxon>
    </lineage>
</organism>
<dbReference type="Pfam" id="PF03100">
    <property type="entry name" value="CcmE"/>
    <property type="match status" value="1"/>
</dbReference>
<dbReference type="PANTHER" id="PTHR34128:SF2">
    <property type="entry name" value="CYTOCHROME C-TYPE BIOGENESIS PROTEIN CCME HOMOLOG, MITOCHONDRIAL"/>
    <property type="match status" value="1"/>
</dbReference>
<proteinExistence type="inferred from homology"/>
<protein>
    <recommendedName>
        <fullName evidence="12">Cytochrome c-type biogenesis protein CcmE</fullName>
    </recommendedName>
    <alternativeName>
        <fullName evidence="12">Cytochrome c maturation protein E</fullName>
    </alternativeName>
    <alternativeName>
        <fullName evidence="12">Heme chaperone CcmE</fullName>
    </alternativeName>
</protein>
<comment type="similarity">
    <text evidence="12">Belongs to the CcmE/CycJ family.</text>
</comment>
<evidence type="ECO:0000256" key="12">
    <source>
        <dbReference type="HAMAP-Rule" id="MF_01959"/>
    </source>
</evidence>
<reference evidence="14 15" key="1">
    <citation type="journal article" date="2012" name="J. Bacteriol.">
        <title>Draft Genome Sequence of the Purple Photosynthetic Bacterium Phaeospirillum molischianum DSM120, a Particularly Versatile Bacterium.</title>
        <authorList>
            <person name="Duquesne K."/>
            <person name="Prima V."/>
            <person name="Ji B."/>
            <person name="Rouy Z."/>
            <person name="Medigue C."/>
            <person name="Talla E."/>
            <person name="Sturgis J.N."/>
        </authorList>
    </citation>
    <scope>NUCLEOTIDE SEQUENCE [LARGE SCALE GENOMIC DNA]</scope>
    <source>
        <strain evidence="15">DSM120</strain>
    </source>
</reference>
<dbReference type="InterPro" id="IPR036127">
    <property type="entry name" value="CcmE-like_sf"/>
</dbReference>
<keyword evidence="6 12" id="KW-0201">Cytochrome c-type biogenesis</keyword>
<dbReference type="SUPFAM" id="SSF82093">
    <property type="entry name" value="Heme chaperone CcmE"/>
    <property type="match status" value="1"/>
</dbReference>
<gene>
    <name evidence="12" type="primary">ccmE</name>
    <name evidence="12" type="synonym">cycJ</name>
    <name evidence="14" type="ORF">PHAMO_40072</name>
</gene>
<feature type="topological domain" description="Extracellular" evidence="12">
    <location>
        <begin position="29"/>
        <end position="146"/>
    </location>
</feature>
<keyword evidence="15" id="KW-1185">Reference proteome</keyword>
<dbReference type="NCBIfam" id="NF009727">
    <property type="entry name" value="PRK13254.1-1"/>
    <property type="match status" value="1"/>
</dbReference>
<dbReference type="eggNOG" id="COG2332">
    <property type="taxonomic scope" value="Bacteria"/>
</dbReference>
<evidence type="ECO:0000256" key="6">
    <source>
        <dbReference type="ARBA" id="ARBA00022748"/>
    </source>
</evidence>
<evidence type="ECO:0000256" key="4">
    <source>
        <dbReference type="ARBA" id="ARBA00022692"/>
    </source>
</evidence>
<dbReference type="FunFam" id="2.40.50.140:FF:000104">
    <property type="entry name" value="Cytochrome c-type biogenesis protein CcmE"/>
    <property type="match status" value="1"/>
</dbReference>
<feature type="topological domain" description="Cytoplasmic" evidence="12">
    <location>
        <begin position="1"/>
        <end position="7"/>
    </location>
</feature>
<comment type="caution">
    <text evidence="14">The sequence shown here is derived from an EMBL/GenBank/DDBJ whole genome shotgun (WGS) entry which is preliminary data.</text>
</comment>
<keyword evidence="7 12" id="KW-0735">Signal-anchor</keyword>
<dbReference type="EMBL" id="CAHP01000034">
    <property type="protein sequence ID" value="CCG42511.1"/>
    <property type="molecule type" value="Genomic_DNA"/>
</dbReference>
<feature type="binding site" description="covalent" evidence="12 13">
    <location>
        <position position="121"/>
    </location>
    <ligand>
        <name>heme</name>
        <dbReference type="ChEBI" id="CHEBI:30413"/>
    </ligand>
</feature>
<evidence type="ECO:0000313" key="14">
    <source>
        <dbReference type="EMBL" id="CCG42511.1"/>
    </source>
</evidence>
<evidence type="ECO:0000256" key="8">
    <source>
        <dbReference type="ARBA" id="ARBA00022989"/>
    </source>
</evidence>
<comment type="subcellular location">
    <subcellularLocation>
        <location evidence="1">Cell inner membrane</location>
    </subcellularLocation>
    <subcellularLocation>
        <location evidence="12">Cell membrane</location>
        <topology evidence="12">Single-pass type II membrane protein</topology>
    </subcellularLocation>
</comment>
<sequence length="146" mass="15916">MTRKQRRLYFVLLGLVALGAASALILTAISDSLVYFYTPSDLVGKPQPEGRRMRIGGLVQDHSVIRDGKSVTFVVTDLTHGLPVTYAGILPDLFREGQGVVVEGKMGTDGTFLAAEVLAKHDEKYMPKDVADALKKSGQWKEPKAN</sequence>
<dbReference type="OrthoDB" id="9793584at2"/>
<evidence type="ECO:0000256" key="10">
    <source>
        <dbReference type="ARBA" id="ARBA00023136"/>
    </source>
</evidence>
<dbReference type="GO" id="GO:0017003">
    <property type="term" value="P:protein-heme linkage"/>
    <property type="evidence" value="ECO:0007669"/>
    <property type="project" value="UniProtKB-UniRule"/>
</dbReference>
<dbReference type="RefSeq" id="WP_002730218.1">
    <property type="nucleotide sequence ID" value="NZ_CAHP01000034.1"/>
</dbReference>
<evidence type="ECO:0000256" key="9">
    <source>
        <dbReference type="ARBA" id="ARBA00023004"/>
    </source>
</evidence>
<evidence type="ECO:0000256" key="7">
    <source>
        <dbReference type="ARBA" id="ARBA00022968"/>
    </source>
</evidence>
<dbReference type="GO" id="GO:0005886">
    <property type="term" value="C:plasma membrane"/>
    <property type="evidence" value="ECO:0007669"/>
    <property type="project" value="UniProtKB-SubCell"/>
</dbReference>
<evidence type="ECO:0000256" key="5">
    <source>
        <dbReference type="ARBA" id="ARBA00022723"/>
    </source>
</evidence>
<dbReference type="STRING" id="1150626.PHAMO_40072"/>
<dbReference type="Proteomes" id="UP000004169">
    <property type="component" value="Unassembled WGS sequence"/>
</dbReference>
<dbReference type="Gene3D" id="2.40.50.140">
    <property type="entry name" value="Nucleic acid-binding proteins"/>
    <property type="match status" value="1"/>
</dbReference>
<keyword evidence="8 12" id="KW-1133">Transmembrane helix</keyword>
<dbReference type="PANTHER" id="PTHR34128">
    <property type="entry name" value="CYTOCHROME C-TYPE BIOGENESIS PROTEIN CCME HOMOLOG, MITOCHONDRIAL"/>
    <property type="match status" value="1"/>
</dbReference>